<keyword evidence="2" id="KW-0560">Oxidoreductase</keyword>
<dbReference type="GO" id="GO:0010181">
    <property type="term" value="F:FMN binding"/>
    <property type="evidence" value="ECO:0007669"/>
    <property type="project" value="InterPro"/>
</dbReference>
<dbReference type="OrthoDB" id="9772736at2"/>
<protein>
    <submittedName>
        <fullName evidence="4">Oxidoreductase, FAD/FMN-binding protein</fullName>
    </submittedName>
</protein>
<dbReference type="PANTHER" id="PTHR43656:SF2">
    <property type="entry name" value="BINDING OXIDOREDUCTASE, PUTATIVE (AFU_ORTHOLOGUE AFUA_2G08260)-RELATED"/>
    <property type="match status" value="1"/>
</dbReference>
<dbReference type="EMBL" id="LSZW01000031">
    <property type="protein sequence ID" value="KXK66767.1"/>
    <property type="molecule type" value="Genomic_DNA"/>
</dbReference>
<dbReference type="AlphaFoldDB" id="A0A136Q7W6"/>
<gene>
    <name evidence="4" type="ORF">HMPREF3293_00390</name>
</gene>
<dbReference type="STRING" id="626937.HMPREF3293_00390"/>
<evidence type="ECO:0000313" key="4">
    <source>
        <dbReference type="EMBL" id="KXK66767.1"/>
    </source>
</evidence>
<evidence type="ECO:0000313" key="5">
    <source>
        <dbReference type="Proteomes" id="UP000070366"/>
    </source>
</evidence>
<dbReference type="InterPro" id="IPR013785">
    <property type="entry name" value="Aldolase_TIM"/>
</dbReference>
<feature type="domain" description="NADH:flavin oxidoreductase/NADH oxidase N-terminal" evidence="3">
    <location>
        <begin position="7"/>
        <end position="222"/>
    </location>
</feature>
<name>A0A136Q7W6_9FIRM</name>
<proteinExistence type="predicted"/>
<dbReference type="PATRIC" id="fig|626937.4.peg.384"/>
<dbReference type="KEGG" id="cmiu:B1H56_03000"/>
<sequence>MSYKETLLDPIKIGTRECKNRFFVQAMECTDADADGNPTDLTYQRYENLYKGGWGLIDLEAISITQESRSRLAQLMIMEKNVPALTNFMKKLKEVNKDPLIVFQLTHSGELSNPKFSRRVTVMPSYSYGGDLLSEEEVDKIIDDFVLAAKIAHDVGADGIDMKLCHGYLGSQILRPFNSRKWKYGGSWENRRRFAFDLYERIAKEVNDKNFLIGSKISAWEGFPGGFGTEGPDSPILDLTEPLDLIKGLEERGAQYIVQSAGSPSITVTLTQAEKNYPYIAYLHPYFQKEFKKVLKPETVLIGSNYSVWGNGNKNLQMIDPKDNTMFKVGSHNIERGIVDMIGLGRQSFADPLLPKKLADGNEKDIHFCTLCDNCLELLIRQEHIGCCTYNKYYTNVLVNVRKEKGKLTQNHT</sequence>
<dbReference type="Proteomes" id="UP000070366">
    <property type="component" value="Unassembled WGS sequence"/>
</dbReference>
<evidence type="ECO:0000259" key="3">
    <source>
        <dbReference type="Pfam" id="PF00724"/>
    </source>
</evidence>
<accession>A0A136Q7W6</accession>
<dbReference type="PANTHER" id="PTHR43656">
    <property type="entry name" value="BINDING OXIDOREDUCTASE, PUTATIVE (AFU_ORTHOLOGUE AFUA_2G08260)-RELATED"/>
    <property type="match status" value="1"/>
</dbReference>
<keyword evidence="5" id="KW-1185">Reference proteome</keyword>
<organism evidence="4 5">
    <name type="scientific">Christensenella minuta</name>
    <dbReference type="NCBI Taxonomy" id="626937"/>
    <lineage>
        <taxon>Bacteria</taxon>
        <taxon>Bacillati</taxon>
        <taxon>Bacillota</taxon>
        <taxon>Clostridia</taxon>
        <taxon>Christensenellales</taxon>
        <taxon>Christensenellaceae</taxon>
        <taxon>Christensenella</taxon>
    </lineage>
</organism>
<comment type="caution">
    <text evidence="4">The sequence shown here is derived from an EMBL/GenBank/DDBJ whole genome shotgun (WGS) entry which is preliminary data.</text>
</comment>
<dbReference type="InterPro" id="IPR051799">
    <property type="entry name" value="NADH_flavin_oxidoreductase"/>
</dbReference>
<keyword evidence="1" id="KW-0285">Flavoprotein</keyword>
<dbReference type="Gene3D" id="3.20.20.70">
    <property type="entry name" value="Aldolase class I"/>
    <property type="match status" value="1"/>
</dbReference>
<dbReference type="SUPFAM" id="SSF51395">
    <property type="entry name" value="FMN-linked oxidoreductases"/>
    <property type="match status" value="1"/>
</dbReference>
<dbReference type="Pfam" id="PF00724">
    <property type="entry name" value="Oxidored_FMN"/>
    <property type="match status" value="1"/>
</dbReference>
<evidence type="ECO:0000256" key="1">
    <source>
        <dbReference type="ARBA" id="ARBA00022630"/>
    </source>
</evidence>
<evidence type="ECO:0000256" key="2">
    <source>
        <dbReference type="ARBA" id="ARBA00023002"/>
    </source>
</evidence>
<dbReference type="RefSeq" id="WP_066523660.1">
    <property type="nucleotide sequence ID" value="NZ_CABMOF010000026.1"/>
</dbReference>
<dbReference type="GO" id="GO:0016491">
    <property type="term" value="F:oxidoreductase activity"/>
    <property type="evidence" value="ECO:0007669"/>
    <property type="project" value="UniProtKB-KW"/>
</dbReference>
<reference evidence="4 5" key="1">
    <citation type="submission" date="2016-02" db="EMBL/GenBank/DDBJ databases">
        <authorList>
            <person name="Wen L."/>
            <person name="He K."/>
            <person name="Yang H."/>
        </authorList>
    </citation>
    <scope>NUCLEOTIDE SEQUENCE [LARGE SCALE GENOMIC DNA]</scope>
    <source>
        <strain evidence="4 5">DSM 22607</strain>
    </source>
</reference>
<dbReference type="InterPro" id="IPR001155">
    <property type="entry name" value="OxRdtase_FMN_N"/>
</dbReference>